<accession>A0A0L0DPX2</accession>
<proteinExistence type="predicted"/>
<dbReference type="STRING" id="461836.A0A0L0DPX2"/>
<sequence length="571" mass="59946">MSSPLANFVHLFRHAEAAEGLYHVRKVTRGSRGVGEEEVPSGSLAFNAAYSSLTPATRRSTLMGSEADVEAPQDAHLRPTNTIRAMGTSHWDPSLEDETIRLHPQGDVRGPPSALNSAASAMAAMPGVGAGGGSSPPRRASPSRSGRASRQSPQRGGAGAGDNADGEGPRGEKDIAALLLGMADEVRRSKGKPARSPLRRRREVPPRLDPLPLLPAGKSGETATAGLALSAGPASPAGSGGMRSAGGSASVGGSASASTNAAVPKRVAITVRTSLKDHAVLADSSLRAGLSGNEAKSYFSQGILYDNEAQYEKALECYRKYLAACHRAGDVLGEALAYNHMGVDYQVLGGENYKLALLCHAKHAEIADEAGQFIAQHNMGLCYTALGQDDLAIQHYERALELATSLRDPSGEAMAAGQLGAALGRLSSPEEGVRFIQRRVELADALGDVHEKATAYSQLGDLFAAISDVESAIRYYAGAADLLADADRQAAAKTYADLGQYVNDQGMYDEAQHYYETAMQLAIRVDDPELVARARCGVGIALGNAVLGDHLEQVKRVIVDTTPLLHIQQGP</sequence>
<dbReference type="OrthoDB" id="286233at2759"/>
<dbReference type="PROSITE" id="PS50005">
    <property type="entry name" value="TPR"/>
    <property type="match status" value="4"/>
</dbReference>
<dbReference type="Gene3D" id="1.25.40.10">
    <property type="entry name" value="Tetratricopeptide repeat domain"/>
    <property type="match status" value="3"/>
</dbReference>
<dbReference type="Pfam" id="PF13181">
    <property type="entry name" value="TPR_8"/>
    <property type="match status" value="1"/>
</dbReference>
<dbReference type="OMA" id="KAICANQ"/>
<dbReference type="eggNOG" id="ENOG502RTH8">
    <property type="taxonomic scope" value="Eukaryota"/>
</dbReference>
<dbReference type="PANTHER" id="PTHR10098:SF108">
    <property type="entry name" value="TETRATRICOPEPTIDE REPEAT PROTEIN 28"/>
    <property type="match status" value="1"/>
</dbReference>
<feature type="region of interest" description="Disordered" evidence="2">
    <location>
        <begin position="124"/>
        <end position="171"/>
    </location>
</feature>
<feature type="repeat" description="TPR" evidence="1">
    <location>
        <begin position="295"/>
        <end position="328"/>
    </location>
</feature>
<feature type="region of interest" description="Disordered" evidence="2">
    <location>
        <begin position="183"/>
        <end position="257"/>
    </location>
</feature>
<dbReference type="Pfam" id="PF13424">
    <property type="entry name" value="TPR_12"/>
    <property type="match status" value="1"/>
</dbReference>
<dbReference type="AlphaFoldDB" id="A0A0L0DPX2"/>
<keyword evidence="4" id="KW-1185">Reference proteome</keyword>
<dbReference type="EMBL" id="GL349488">
    <property type="protein sequence ID" value="KNC54347.1"/>
    <property type="molecule type" value="Genomic_DNA"/>
</dbReference>
<evidence type="ECO:0000256" key="2">
    <source>
        <dbReference type="SAM" id="MobiDB-lite"/>
    </source>
</evidence>
<organism evidence="3 4">
    <name type="scientific">Thecamonas trahens ATCC 50062</name>
    <dbReference type="NCBI Taxonomy" id="461836"/>
    <lineage>
        <taxon>Eukaryota</taxon>
        <taxon>Apusozoa</taxon>
        <taxon>Apusomonadida</taxon>
        <taxon>Apusomonadidae</taxon>
        <taxon>Thecamonas</taxon>
    </lineage>
</organism>
<feature type="repeat" description="TPR" evidence="1">
    <location>
        <begin position="373"/>
        <end position="406"/>
    </location>
</feature>
<dbReference type="PANTHER" id="PTHR10098">
    <property type="entry name" value="RAPSYN-RELATED"/>
    <property type="match status" value="1"/>
</dbReference>
<protein>
    <submittedName>
        <fullName evidence="3">Uncharacterized protein</fullName>
    </submittedName>
</protein>
<dbReference type="SMART" id="SM00028">
    <property type="entry name" value="TPR"/>
    <property type="match status" value="4"/>
</dbReference>
<dbReference type="RefSeq" id="XP_013753803.1">
    <property type="nucleotide sequence ID" value="XM_013898349.1"/>
</dbReference>
<dbReference type="SUPFAM" id="SSF48452">
    <property type="entry name" value="TPR-like"/>
    <property type="match status" value="1"/>
</dbReference>
<feature type="repeat" description="TPR" evidence="1">
    <location>
        <begin position="453"/>
        <end position="486"/>
    </location>
</feature>
<feature type="compositionally biased region" description="Basic residues" evidence="2">
    <location>
        <begin position="189"/>
        <end position="202"/>
    </location>
</feature>
<evidence type="ECO:0000313" key="3">
    <source>
        <dbReference type="EMBL" id="KNC54347.1"/>
    </source>
</evidence>
<name>A0A0L0DPX2_THETB</name>
<feature type="compositionally biased region" description="Low complexity" evidence="2">
    <location>
        <begin position="245"/>
        <end position="257"/>
    </location>
</feature>
<feature type="compositionally biased region" description="Low complexity" evidence="2">
    <location>
        <begin position="135"/>
        <end position="155"/>
    </location>
</feature>
<keyword evidence="1" id="KW-0802">TPR repeat</keyword>
<feature type="repeat" description="TPR" evidence="1">
    <location>
        <begin position="492"/>
        <end position="525"/>
    </location>
</feature>
<evidence type="ECO:0000256" key="1">
    <source>
        <dbReference type="PROSITE-ProRule" id="PRU00339"/>
    </source>
</evidence>
<dbReference type="GeneID" id="25568584"/>
<feature type="compositionally biased region" description="Low complexity" evidence="2">
    <location>
        <begin position="223"/>
        <end position="237"/>
    </location>
</feature>
<reference evidence="3 4" key="1">
    <citation type="submission" date="2010-05" db="EMBL/GenBank/DDBJ databases">
        <title>The Genome Sequence of Thecamonas trahens ATCC 50062.</title>
        <authorList>
            <consortium name="The Broad Institute Genome Sequencing Platform"/>
            <person name="Russ C."/>
            <person name="Cuomo C."/>
            <person name="Shea T."/>
            <person name="Young S.K."/>
            <person name="Zeng Q."/>
            <person name="Koehrsen M."/>
            <person name="Haas B."/>
            <person name="Borodovsky M."/>
            <person name="Guigo R."/>
            <person name="Alvarado L."/>
            <person name="Berlin A."/>
            <person name="Bochicchio J."/>
            <person name="Borenstein D."/>
            <person name="Chapman S."/>
            <person name="Chen Z."/>
            <person name="Freedman E."/>
            <person name="Gellesch M."/>
            <person name="Goldberg J."/>
            <person name="Griggs A."/>
            <person name="Gujja S."/>
            <person name="Heilman E."/>
            <person name="Heiman D."/>
            <person name="Hepburn T."/>
            <person name="Howarth C."/>
            <person name="Jen D."/>
            <person name="Larson L."/>
            <person name="Mehta T."/>
            <person name="Park D."/>
            <person name="Pearson M."/>
            <person name="Roberts A."/>
            <person name="Saif S."/>
            <person name="Shenoy N."/>
            <person name="Sisk P."/>
            <person name="Stolte C."/>
            <person name="Sykes S."/>
            <person name="Thomson T."/>
            <person name="Walk T."/>
            <person name="White J."/>
            <person name="Yandava C."/>
            <person name="Burger G."/>
            <person name="Gray M.W."/>
            <person name="Holland P.W.H."/>
            <person name="King N."/>
            <person name="Lang F.B.F."/>
            <person name="Roger A.J."/>
            <person name="Ruiz-Trillo I."/>
            <person name="Lander E."/>
            <person name="Nusbaum C."/>
        </authorList>
    </citation>
    <scope>NUCLEOTIDE SEQUENCE [LARGE SCALE GENOMIC DNA]</scope>
    <source>
        <strain evidence="3 4">ATCC 50062</strain>
    </source>
</reference>
<evidence type="ECO:0000313" key="4">
    <source>
        <dbReference type="Proteomes" id="UP000054408"/>
    </source>
</evidence>
<dbReference type="Proteomes" id="UP000054408">
    <property type="component" value="Unassembled WGS sequence"/>
</dbReference>
<gene>
    <name evidence="3" type="ORF">AMSG_10340</name>
</gene>
<dbReference type="InterPro" id="IPR019734">
    <property type="entry name" value="TPR_rpt"/>
</dbReference>
<dbReference type="InterPro" id="IPR011990">
    <property type="entry name" value="TPR-like_helical_dom_sf"/>
</dbReference>